<dbReference type="InterPro" id="IPR043580">
    <property type="entry name" value="CUTINASE_1"/>
</dbReference>
<evidence type="ECO:0000256" key="5">
    <source>
        <dbReference type="ARBA" id="ARBA00022525"/>
    </source>
</evidence>
<name>A0A4Z1H2K6_9HELO</name>
<evidence type="ECO:0000256" key="7">
    <source>
        <dbReference type="ARBA" id="ARBA00022801"/>
    </source>
</evidence>
<keyword evidence="4 12" id="KW-0719">Serine esterase</keyword>
<keyword evidence="7 12" id="KW-0378">Hydrolase</keyword>
<evidence type="ECO:0000256" key="11">
    <source>
        <dbReference type="PIRSR" id="PIRSR611150-2"/>
    </source>
</evidence>
<evidence type="ECO:0000256" key="10">
    <source>
        <dbReference type="PIRSR" id="PIRSR611150-1"/>
    </source>
</evidence>
<evidence type="ECO:0000256" key="12">
    <source>
        <dbReference type="RuleBase" id="RU361263"/>
    </source>
</evidence>
<comment type="function">
    <text evidence="12">Catalyzes the hydrolysis of complex carboxylic polyesters found in the cell wall of plants. Degrades cutin, a macromolecule that forms the structure of the plant cuticle.</text>
</comment>
<feature type="active site" description="Nucleophile" evidence="10">
    <location>
        <position position="117"/>
    </location>
</feature>
<reference evidence="13 14" key="1">
    <citation type="submission" date="2017-12" db="EMBL/GenBank/DDBJ databases">
        <title>Comparative genomics of Botrytis spp.</title>
        <authorList>
            <person name="Valero-Jimenez C.A."/>
            <person name="Tapia P."/>
            <person name="Veloso J."/>
            <person name="Silva-Moreno E."/>
            <person name="Staats M."/>
            <person name="Valdes J.H."/>
            <person name="Van Kan J.A.L."/>
        </authorList>
    </citation>
    <scope>NUCLEOTIDE SEQUENCE [LARGE SCALE GENOMIC DNA]</scope>
    <source>
        <strain evidence="13 14">Bh0001</strain>
    </source>
</reference>
<comment type="caution">
    <text evidence="13">The sequence shown here is derived from an EMBL/GenBank/DDBJ whole genome shotgun (WGS) entry which is preliminary data.</text>
</comment>
<dbReference type="GO" id="GO:0016052">
    <property type="term" value="P:carbohydrate catabolic process"/>
    <property type="evidence" value="ECO:0007669"/>
    <property type="project" value="TreeGrafter"/>
</dbReference>
<comment type="catalytic activity">
    <reaction evidence="9 12">
        <text>cutin + H2O = cutin monomers.</text>
        <dbReference type="EC" id="3.1.1.74"/>
    </reaction>
</comment>
<dbReference type="GO" id="GO:0005576">
    <property type="term" value="C:extracellular region"/>
    <property type="evidence" value="ECO:0007669"/>
    <property type="project" value="UniProtKB-SubCell"/>
</dbReference>
<dbReference type="PANTHER" id="PTHR48250:SF1">
    <property type="entry name" value="CUTINASE"/>
    <property type="match status" value="1"/>
</dbReference>
<evidence type="ECO:0000313" key="14">
    <source>
        <dbReference type="Proteomes" id="UP000297814"/>
    </source>
</evidence>
<feature type="signal peptide" evidence="12">
    <location>
        <begin position="1"/>
        <end position="20"/>
    </location>
</feature>
<protein>
    <recommendedName>
        <fullName evidence="3 12">Cutinase</fullName>
        <ecNumber evidence="3 12">3.1.1.74</ecNumber>
    </recommendedName>
</protein>
<feature type="disulfide bond" evidence="11">
    <location>
        <begin position="31"/>
        <end position="106"/>
    </location>
</feature>
<dbReference type="InterPro" id="IPR043579">
    <property type="entry name" value="CUTINASE_2"/>
</dbReference>
<evidence type="ECO:0000256" key="1">
    <source>
        <dbReference type="ARBA" id="ARBA00004613"/>
    </source>
</evidence>
<feature type="active site" description="Proton donor/acceptor" evidence="10">
    <location>
        <position position="204"/>
    </location>
</feature>
<dbReference type="InterPro" id="IPR011150">
    <property type="entry name" value="Cutinase_monf"/>
</dbReference>
<feature type="active site" evidence="10">
    <location>
        <position position="191"/>
    </location>
</feature>
<keyword evidence="8 11" id="KW-1015">Disulfide bond</keyword>
<comment type="similarity">
    <text evidence="2 12">Belongs to the cutinase family.</text>
</comment>
<evidence type="ECO:0000256" key="4">
    <source>
        <dbReference type="ARBA" id="ARBA00022487"/>
    </source>
</evidence>
<gene>
    <name evidence="13" type="ORF">BHYA_0003g00720</name>
</gene>
<evidence type="ECO:0000256" key="9">
    <source>
        <dbReference type="ARBA" id="ARBA00034045"/>
    </source>
</evidence>
<keyword evidence="14" id="KW-1185">Reference proteome</keyword>
<accession>A0A4Z1H2K6</accession>
<dbReference type="PROSITE" id="PS00931">
    <property type="entry name" value="CUTINASE_2"/>
    <property type="match status" value="1"/>
</dbReference>
<dbReference type="SUPFAM" id="SSF53474">
    <property type="entry name" value="alpha/beta-Hydrolases"/>
    <property type="match status" value="1"/>
</dbReference>
<dbReference type="Proteomes" id="UP000297814">
    <property type="component" value="Unassembled WGS sequence"/>
</dbReference>
<dbReference type="Pfam" id="PF01083">
    <property type="entry name" value="Cutinase"/>
    <property type="match status" value="1"/>
</dbReference>
<dbReference type="AlphaFoldDB" id="A0A4Z1H2K6"/>
<dbReference type="SMART" id="SM01110">
    <property type="entry name" value="Cutinase"/>
    <property type="match status" value="1"/>
</dbReference>
<dbReference type="InterPro" id="IPR029058">
    <property type="entry name" value="AB_hydrolase_fold"/>
</dbReference>
<comment type="subcellular location">
    <subcellularLocation>
        <location evidence="1 12">Secreted</location>
    </subcellularLocation>
</comment>
<sequence length="224" mass="22831">MKTSAQKLLSILLLPLSVFAAPTGSIEARACSDVTVIFARGTTEIGTLGTVVGPPFLFALESALGSSSVTMNGVDYPADIPGFLEGGDAAGSKAMASMVTSTLSSCPDTKIVISGYSQGGQLVHNAAKLLPADTTAKISSAVIFGDPGSSQSLCIFRNVAWDLKLTQKLDNGDAVQGVSADRTDIICHAGDNICQGGSLILMAHLTYGMDTTAAAAFVKKAAGL</sequence>
<dbReference type="GO" id="GO:0050525">
    <property type="term" value="F:cutinase activity"/>
    <property type="evidence" value="ECO:0007669"/>
    <property type="project" value="UniProtKB-UniRule"/>
</dbReference>
<dbReference type="PROSITE" id="PS00155">
    <property type="entry name" value="CUTINASE_1"/>
    <property type="match status" value="1"/>
</dbReference>
<dbReference type="Gene3D" id="3.40.50.1820">
    <property type="entry name" value="alpha/beta hydrolase"/>
    <property type="match status" value="1"/>
</dbReference>
<evidence type="ECO:0000256" key="3">
    <source>
        <dbReference type="ARBA" id="ARBA00013095"/>
    </source>
</evidence>
<evidence type="ECO:0000256" key="2">
    <source>
        <dbReference type="ARBA" id="ARBA00007534"/>
    </source>
</evidence>
<keyword evidence="5 12" id="KW-0964">Secreted</keyword>
<proteinExistence type="inferred from homology"/>
<evidence type="ECO:0000256" key="6">
    <source>
        <dbReference type="ARBA" id="ARBA00022729"/>
    </source>
</evidence>
<dbReference type="EMBL" id="PQXK01000003">
    <property type="protein sequence ID" value="TGO43118.1"/>
    <property type="molecule type" value="Genomic_DNA"/>
</dbReference>
<dbReference type="PANTHER" id="PTHR48250">
    <property type="entry name" value="CUTINASE 2-RELATED"/>
    <property type="match status" value="1"/>
</dbReference>
<keyword evidence="6 12" id="KW-0732">Signal</keyword>
<dbReference type="InterPro" id="IPR000675">
    <property type="entry name" value="Cutinase/axe"/>
</dbReference>
<evidence type="ECO:0000256" key="8">
    <source>
        <dbReference type="ARBA" id="ARBA00023157"/>
    </source>
</evidence>
<feature type="disulfide bond" evidence="11">
    <location>
        <begin position="187"/>
        <end position="194"/>
    </location>
</feature>
<feature type="chain" id="PRO_5021512704" description="Cutinase" evidence="12">
    <location>
        <begin position="21"/>
        <end position="224"/>
    </location>
</feature>
<evidence type="ECO:0000313" key="13">
    <source>
        <dbReference type="EMBL" id="TGO43118.1"/>
    </source>
</evidence>
<organism evidence="13 14">
    <name type="scientific">Botrytis hyacinthi</name>
    <dbReference type="NCBI Taxonomy" id="278943"/>
    <lineage>
        <taxon>Eukaryota</taxon>
        <taxon>Fungi</taxon>
        <taxon>Dikarya</taxon>
        <taxon>Ascomycota</taxon>
        <taxon>Pezizomycotina</taxon>
        <taxon>Leotiomycetes</taxon>
        <taxon>Helotiales</taxon>
        <taxon>Sclerotiniaceae</taxon>
        <taxon>Botrytis</taxon>
    </lineage>
</organism>
<dbReference type="EC" id="3.1.1.74" evidence="3 12"/>